<protein>
    <submittedName>
        <fullName evidence="1">Uncharacterized protein</fullName>
    </submittedName>
</protein>
<gene>
    <name evidence="1" type="ORF">MRB53_020197</name>
</gene>
<proteinExistence type="predicted"/>
<dbReference type="EMBL" id="CM056814">
    <property type="protein sequence ID" value="KAJ8626890.1"/>
    <property type="molecule type" value="Genomic_DNA"/>
</dbReference>
<comment type="caution">
    <text evidence="1">The sequence shown here is derived from an EMBL/GenBank/DDBJ whole genome shotgun (WGS) entry which is preliminary data.</text>
</comment>
<dbReference type="Proteomes" id="UP001234297">
    <property type="component" value="Chromosome 6"/>
</dbReference>
<name>A0ACC2L0P5_PERAE</name>
<accession>A0ACC2L0P5</accession>
<reference evidence="1 2" key="1">
    <citation type="journal article" date="2022" name="Hortic Res">
        <title>A haplotype resolved chromosomal level avocado genome allows analysis of novel avocado genes.</title>
        <authorList>
            <person name="Nath O."/>
            <person name="Fletcher S.J."/>
            <person name="Hayward A."/>
            <person name="Shaw L.M."/>
            <person name="Masouleh A.K."/>
            <person name="Furtado A."/>
            <person name="Henry R.J."/>
            <person name="Mitter N."/>
        </authorList>
    </citation>
    <scope>NUCLEOTIDE SEQUENCE [LARGE SCALE GENOMIC DNA]</scope>
    <source>
        <strain evidence="2">cv. Hass</strain>
    </source>
</reference>
<keyword evidence="2" id="KW-1185">Reference proteome</keyword>
<organism evidence="1 2">
    <name type="scientific">Persea americana</name>
    <name type="common">Avocado</name>
    <dbReference type="NCBI Taxonomy" id="3435"/>
    <lineage>
        <taxon>Eukaryota</taxon>
        <taxon>Viridiplantae</taxon>
        <taxon>Streptophyta</taxon>
        <taxon>Embryophyta</taxon>
        <taxon>Tracheophyta</taxon>
        <taxon>Spermatophyta</taxon>
        <taxon>Magnoliopsida</taxon>
        <taxon>Magnoliidae</taxon>
        <taxon>Laurales</taxon>
        <taxon>Lauraceae</taxon>
        <taxon>Persea</taxon>
    </lineage>
</organism>
<sequence>MFRAGKRRGLCNRKRNVSDKEGLRRIGLGVVGLVALALPPRSRSLRFLCFSYVFLLLVVVVGVGGSVSMLGRFRYVSHRPPMSNRERLGKTKQMGFGA</sequence>
<evidence type="ECO:0000313" key="1">
    <source>
        <dbReference type="EMBL" id="KAJ8626890.1"/>
    </source>
</evidence>
<evidence type="ECO:0000313" key="2">
    <source>
        <dbReference type="Proteomes" id="UP001234297"/>
    </source>
</evidence>